<accession>A0ABW7S8P2</accession>
<dbReference type="InterPro" id="IPR006433">
    <property type="entry name" value="Prohead_protease"/>
</dbReference>
<organism evidence="5 6">
    <name type="scientific">Streptomyces tendae</name>
    <dbReference type="NCBI Taxonomy" id="1932"/>
    <lineage>
        <taxon>Bacteria</taxon>
        <taxon>Bacillati</taxon>
        <taxon>Actinomycetota</taxon>
        <taxon>Actinomycetes</taxon>
        <taxon>Kitasatosporales</taxon>
        <taxon>Streptomycetaceae</taxon>
        <taxon>Streptomyces</taxon>
    </lineage>
</organism>
<keyword evidence="1" id="KW-1188">Viral release from host cell</keyword>
<name>A0ABW7S8P2_STRTE</name>
<dbReference type="InterPro" id="IPR054613">
    <property type="entry name" value="Peptidase_S78_dom"/>
</dbReference>
<dbReference type="Proteomes" id="UP001610810">
    <property type="component" value="Unassembled WGS sequence"/>
</dbReference>
<evidence type="ECO:0000256" key="1">
    <source>
        <dbReference type="ARBA" id="ARBA00022612"/>
    </source>
</evidence>
<protein>
    <submittedName>
        <fullName evidence="5">HK97 family phage prohead protease</fullName>
    </submittedName>
</protein>
<keyword evidence="3" id="KW-0378">Hydrolase</keyword>
<dbReference type="Pfam" id="PF04586">
    <property type="entry name" value="Peptidase_S78"/>
    <property type="match status" value="1"/>
</dbReference>
<dbReference type="GO" id="GO:0006508">
    <property type="term" value="P:proteolysis"/>
    <property type="evidence" value="ECO:0007669"/>
    <property type="project" value="UniProtKB-KW"/>
</dbReference>
<evidence type="ECO:0000256" key="3">
    <source>
        <dbReference type="ARBA" id="ARBA00022801"/>
    </source>
</evidence>
<evidence type="ECO:0000256" key="2">
    <source>
        <dbReference type="ARBA" id="ARBA00022670"/>
    </source>
</evidence>
<proteinExistence type="predicted"/>
<dbReference type="NCBIfam" id="TIGR01543">
    <property type="entry name" value="proheadase_HK97"/>
    <property type="match status" value="1"/>
</dbReference>
<keyword evidence="2 5" id="KW-0645">Protease</keyword>
<sequence>MADRRDLIDVPERRAIQINGGLELRADGTELTLTGYASVFESPYDVYGGPPYGWTELVDRKAFDTTLRAKPDLHLLINHEGMPLARTKSGTLQLAADTKGLHVEAGLDADDPDVQRLRTKMKRGDMDEMSFGFRVKRQEWNEDYTERRLLEVSLHKGDVSVVNFGANPATSAEINSAASALEVLADLDPEAAMAELRSADDIDLERLARARDHVLALHRSASGDRPARRGAGRLLSVAEARALEEDDGRELRLSATIPAHSTAVCEGPMDRRAVVESAPSDQVVLRYMHAYVDPTADPEDKRSYRFAHHEGRVGAPANLSAVRYALSRLPHSDIPADERPGVEAHLRRHLTDAD</sequence>
<keyword evidence="6" id="KW-1185">Reference proteome</keyword>
<gene>
    <name evidence="5" type="ORF">ACH3YB_31420</name>
</gene>
<dbReference type="RefSeq" id="WP_398353391.1">
    <property type="nucleotide sequence ID" value="NZ_JBIQWK010000011.1"/>
</dbReference>
<dbReference type="GO" id="GO:0008233">
    <property type="term" value="F:peptidase activity"/>
    <property type="evidence" value="ECO:0007669"/>
    <property type="project" value="UniProtKB-KW"/>
</dbReference>
<dbReference type="EMBL" id="JBIQWK010000011">
    <property type="protein sequence ID" value="MFI0576146.1"/>
    <property type="molecule type" value="Genomic_DNA"/>
</dbReference>
<reference evidence="5 6" key="1">
    <citation type="submission" date="2024-10" db="EMBL/GenBank/DDBJ databases">
        <authorList>
            <person name="Wannawong T."/>
            <person name="Kuncharoen N."/>
            <person name="Mhuantong W."/>
        </authorList>
    </citation>
    <scope>NUCLEOTIDE SEQUENCE [LARGE SCALE GENOMIC DNA]</scope>
    <source>
        <strain evidence="5 6">CALK1-4</strain>
    </source>
</reference>
<evidence type="ECO:0000259" key="4">
    <source>
        <dbReference type="Pfam" id="PF04586"/>
    </source>
</evidence>
<comment type="caution">
    <text evidence="5">The sequence shown here is derived from an EMBL/GenBank/DDBJ whole genome shotgun (WGS) entry which is preliminary data.</text>
</comment>
<evidence type="ECO:0000313" key="6">
    <source>
        <dbReference type="Proteomes" id="UP001610810"/>
    </source>
</evidence>
<feature type="domain" description="Prohead serine protease" evidence="4">
    <location>
        <begin position="24"/>
        <end position="176"/>
    </location>
</feature>
<evidence type="ECO:0000313" key="5">
    <source>
        <dbReference type="EMBL" id="MFI0576146.1"/>
    </source>
</evidence>